<comment type="similarity">
    <text evidence="2">Belongs to the RmuC family.</text>
</comment>
<dbReference type="AlphaFoldDB" id="A0A6L9Y7X5"/>
<evidence type="ECO:0000313" key="7">
    <source>
        <dbReference type="EMBL" id="NEN75957.1"/>
    </source>
</evidence>
<sequence length="504" mass="58188">MSQVEWYFQVEILWGIIALCVIVMVAQLIYKRFNRLKVSHQISQLDEHNMRLIDSLSKTENALQQMRHDYYVLEETLDEREQELARRESTIEEKDKQLIERKEQISRLETEQRELYHQYNESEKALARLHTEIEQKEKNLVQQQMQFDKSKAELSTQFENLANSILEKKSEKFELQNKNSIEQLLQPFKEQIESFKKRVNDIHSEASKDQTALSEQIKFVKDLGLKMSEEAQNLASALKGNKKILGNWGEVQLENALEQVGLQKDLHYLTQQHYKDEAGNTFIPDVVLILPDHKHIIVDSKVSLNAYQAAMAEANTEKVAHYLKIHLRDVKNHIDELAHKDYSALMAGESLGFVLMFMPIEAAYIEALKQDPALFQYAYHKGVVMVSQTTLMPTLRTIHNLWKIANSNQQVLEIGDKAVDIYNQVVTIAEHLQRLGIAFTQVSKHYNNTITSFAGNRGLIGKIERFKTLSTKAAKTMPELDITDASVDMTALYKVLPEKTDTNE</sequence>
<comment type="function">
    <text evidence="1">Involved in DNA recombination.</text>
</comment>
<protein>
    <submittedName>
        <fullName evidence="7">DNA recombination protein RmuC</fullName>
    </submittedName>
</protein>
<evidence type="ECO:0000256" key="5">
    <source>
        <dbReference type="SAM" id="Coils"/>
    </source>
</evidence>
<keyword evidence="3 5" id="KW-0175">Coiled coil</keyword>
<dbReference type="Pfam" id="PF02646">
    <property type="entry name" value="RmuC"/>
    <property type="match status" value="1"/>
</dbReference>
<comment type="caution">
    <text evidence="7">The sequence shown here is derived from an EMBL/GenBank/DDBJ whole genome shotgun (WGS) entry which is preliminary data.</text>
</comment>
<keyword evidence="6" id="KW-1133">Transmembrane helix</keyword>
<keyword evidence="8" id="KW-1185">Reference proteome</keyword>
<evidence type="ECO:0000313" key="8">
    <source>
        <dbReference type="Proteomes" id="UP000477651"/>
    </source>
</evidence>
<evidence type="ECO:0000256" key="6">
    <source>
        <dbReference type="SAM" id="Phobius"/>
    </source>
</evidence>
<feature type="transmembrane region" description="Helical" evidence="6">
    <location>
        <begin position="12"/>
        <end position="30"/>
    </location>
</feature>
<gene>
    <name evidence="7" type="primary">rmuC</name>
    <name evidence="7" type="ORF">F9B74_06420</name>
</gene>
<evidence type="ECO:0000256" key="3">
    <source>
        <dbReference type="ARBA" id="ARBA00023054"/>
    </source>
</evidence>
<name>A0A6L9Y7X5_9BURK</name>
<evidence type="ECO:0000256" key="1">
    <source>
        <dbReference type="ARBA" id="ARBA00003416"/>
    </source>
</evidence>
<feature type="coiled-coil region" evidence="5">
    <location>
        <begin position="63"/>
        <end position="153"/>
    </location>
</feature>
<organism evidence="7 8">
    <name type="scientific">Pelistega ratti</name>
    <dbReference type="NCBI Taxonomy" id="2652177"/>
    <lineage>
        <taxon>Bacteria</taxon>
        <taxon>Pseudomonadati</taxon>
        <taxon>Pseudomonadota</taxon>
        <taxon>Betaproteobacteria</taxon>
        <taxon>Burkholderiales</taxon>
        <taxon>Alcaligenaceae</taxon>
        <taxon>Pelistega</taxon>
    </lineage>
</organism>
<dbReference type="PANTHER" id="PTHR30563:SF0">
    <property type="entry name" value="DNA RECOMBINATION PROTEIN RMUC"/>
    <property type="match status" value="1"/>
</dbReference>
<dbReference type="RefSeq" id="WP_163764508.1">
    <property type="nucleotide sequence ID" value="NZ_JAAGYR010000011.1"/>
</dbReference>
<keyword evidence="6" id="KW-0472">Membrane</keyword>
<reference evidence="7 8" key="1">
    <citation type="submission" date="2020-02" db="EMBL/GenBank/DDBJ databases">
        <title>Pelistega sp. NLN82 were isolated from wild rodents of the Hainan Island.</title>
        <authorList>
            <person name="Niu N."/>
            <person name="Zhou J."/>
        </authorList>
    </citation>
    <scope>NUCLEOTIDE SEQUENCE [LARGE SCALE GENOMIC DNA]</scope>
    <source>
        <strain evidence="7 8">NLN82</strain>
    </source>
</reference>
<keyword evidence="4" id="KW-0233">DNA recombination</keyword>
<dbReference type="InterPro" id="IPR003798">
    <property type="entry name" value="DNA_recombination_RmuC"/>
</dbReference>
<dbReference type="GO" id="GO:0006310">
    <property type="term" value="P:DNA recombination"/>
    <property type="evidence" value="ECO:0007669"/>
    <property type="project" value="UniProtKB-KW"/>
</dbReference>
<dbReference type="EMBL" id="JAAGYR010000011">
    <property type="protein sequence ID" value="NEN75957.1"/>
    <property type="molecule type" value="Genomic_DNA"/>
</dbReference>
<keyword evidence="6" id="KW-0812">Transmembrane</keyword>
<accession>A0A6L9Y7X5</accession>
<dbReference type="Proteomes" id="UP000477651">
    <property type="component" value="Unassembled WGS sequence"/>
</dbReference>
<evidence type="ECO:0000256" key="2">
    <source>
        <dbReference type="ARBA" id="ARBA00009840"/>
    </source>
</evidence>
<evidence type="ECO:0000256" key="4">
    <source>
        <dbReference type="ARBA" id="ARBA00023172"/>
    </source>
</evidence>
<proteinExistence type="inferred from homology"/>
<dbReference type="PANTHER" id="PTHR30563">
    <property type="entry name" value="DNA RECOMBINATION PROTEIN RMUC"/>
    <property type="match status" value="1"/>
</dbReference>